<sequence length="61" mass="6933">MTNCEKNLRSRVSVPSEEAETGQRFGTFATADVDATWQREEAVQGEERMERKGWAREKGGQ</sequence>
<gene>
    <name evidence="2" type="ORF">K0M31_013470</name>
</gene>
<evidence type="ECO:0000313" key="3">
    <source>
        <dbReference type="Proteomes" id="UP001177670"/>
    </source>
</evidence>
<dbReference type="Proteomes" id="UP001177670">
    <property type="component" value="Unassembled WGS sequence"/>
</dbReference>
<feature type="region of interest" description="Disordered" evidence="1">
    <location>
        <begin position="1"/>
        <end position="23"/>
    </location>
</feature>
<keyword evidence="3" id="KW-1185">Reference proteome</keyword>
<protein>
    <submittedName>
        <fullName evidence="2">Uncharacterized protein</fullName>
    </submittedName>
</protein>
<accession>A0AA40FI32</accession>
<dbReference type="AlphaFoldDB" id="A0AA40FI32"/>
<feature type="non-terminal residue" evidence="2">
    <location>
        <position position="61"/>
    </location>
</feature>
<organism evidence="2 3">
    <name type="scientific">Melipona bicolor</name>
    <dbReference type="NCBI Taxonomy" id="60889"/>
    <lineage>
        <taxon>Eukaryota</taxon>
        <taxon>Metazoa</taxon>
        <taxon>Ecdysozoa</taxon>
        <taxon>Arthropoda</taxon>
        <taxon>Hexapoda</taxon>
        <taxon>Insecta</taxon>
        <taxon>Pterygota</taxon>
        <taxon>Neoptera</taxon>
        <taxon>Endopterygota</taxon>
        <taxon>Hymenoptera</taxon>
        <taxon>Apocrita</taxon>
        <taxon>Aculeata</taxon>
        <taxon>Apoidea</taxon>
        <taxon>Anthophila</taxon>
        <taxon>Apidae</taxon>
        <taxon>Melipona</taxon>
    </lineage>
</organism>
<evidence type="ECO:0000256" key="1">
    <source>
        <dbReference type="SAM" id="MobiDB-lite"/>
    </source>
</evidence>
<evidence type="ECO:0000313" key="2">
    <source>
        <dbReference type="EMBL" id="KAK1119281.1"/>
    </source>
</evidence>
<feature type="region of interest" description="Disordered" evidence="1">
    <location>
        <begin position="40"/>
        <end position="61"/>
    </location>
</feature>
<proteinExistence type="predicted"/>
<comment type="caution">
    <text evidence="2">The sequence shown here is derived from an EMBL/GenBank/DDBJ whole genome shotgun (WGS) entry which is preliminary data.</text>
</comment>
<dbReference type="EMBL" id="JAHYIQ010000037">
    <property type="protein sequence ID" value="KAK1119281.1"/>
    <property type="molecule type" value="Genomic_DNA"/>
</dbReference>
<reference evidence="2" key="1">
    <citation type="submission" date="2021-10" db="EMBL/GenBank/DDBJ databases">
        <title>Melipona bicolor Genome sequencing and assembly.</title>
        <authorList>
            <person name="Araujo N.S."/>
            <person name="Arias M.C."/>
        </authorList>
    </citation>
    <scope>NUCLEOTIDE SEQUENCE</scope>
    <source>
        <strain evidence="2">USP_2M_L1-L4_2017</strain>
        <tissue evidence="2">Whole body</tissue>
    </source>
</reference>
<name>A0AA40FI32_9HYME</name>